<dbReference type="GO" id="GO:0006144">
    <property type="term" value="P:purine nucleobase metabolic process"/>
    <property type="evidence" value="ECO:0007669"/>
    <property type="project" value="TreeGrafter"/>
</dbReference>
<dbReference type="InterPro" id="IPR023416">
    <property type="entry name" value="Transthyretin/HIU_hydrolase_d"/>
</dbReference>
<dbReference type="EnsemblMetazoa" id="CapteT116749">
    <property type="protein sequence ID" value="CapteP116749"/>
    <property type="gene ID" value="CapteG116749"/>
</dbReference>
<protein>
    <recommendedName>
        <fullName evidence="1">Transthyretin/hydroxyisourate hydrolase domain-containing protein</fullName>
    </recommendedName>
</protein>
<dbReference type="Proteomes" id="UP000014760">
    <property type="component" value="Unassembled WGS sequence"/>
</dbReference>
<accession>R7U6G0</accession>
<evidence type="ECO:0000313" key="4">
    <source>
        <dbReference type="Proteomes" id="UP000014760"/>
    </source>
</evidence>
<sequence>TDKSGRCDHLLTNNQVTLGSYKIVLNTEPYFVKRGELTHFPHIEIEFKLRDIAQKFHIPVQLSANGYSTSCCVW</sequence>
<dbReference type="PANTHER" id="PTHR10395">
    <property type="entry name" value="URICASE AND TRANSTHYRETIN-RELATED"/>
    <property type="match status" value="1"/>
</dbReference>
<dbReference type="Pfam" id="PF00576">
    <property type="entry name" value="Transthyretin"/>
    <property type="match status" value="1"/>
</dbReference>
<dbReference type="STRING" id="283909.R7U6G0"/>
<proteinExistence type="predicted"/>
<dbReference type="Gene3D" id="2.60.40.180">
    <property type="entry name" value="Transthyretin/hydroxyisourate hydrolase domain"/>
    <property type="match status" value="1"/>
</dbReference>
<organism evidence="2">
    <name type="scientific">Capitella teleta</name>
    <name type="common">Polychaete worm</name>
    <dbReference type="NCBI Taxonomy" id="283909"/>
    <lineage>
        <taxon>Eukaryota</taxon>
        <taxon>Metazoa</taxon>
        <taxon>Spiralia</taxon>
        <taxon>Lophotrochozoa</taxon>
        <taxon>Annelida</taxon>
        <taxon>Polychaeta</taxon>
        <taxon>Sedentaria</taxon>
        <taxon>Scolecida</taxon>
        <taxon>Capitellidae</taxon>
        <taxon>Capitella</taxon>
    </lineage>
</organism>
<dbReference type="EMBL" id="AMQN01009152">
    <property type="status" value="NOT_ANNOTATED_CDS"/>
    <property type="molecule type" value="Genomic_DNA"/>
</dbReference>
<reference evidence="3" key="3">
    <citation type="submission" date="2015-06" db="UniProtKB">
        <authorList>
            <consortium name="EnsemblMetazoa"/>
        </authorList>
    </citation>
    <scope>IDENTIFICATION</scope>
</reference>
<dbReference type="HOGENOM" id="CLU_2694869_0_0_1"/>
<dbReference type="OrthoDB" id="10265230at2759"/>
<reference evidence="2 4" key="2">
    <citation type="journal article" date="2013" name="Nature">
        <title>Insights into bilaterian evolution from three spiralian genomes.</title>
        <authorList>
            <person name="Simakov O."/>
            <person name="Marletaz F."/>
            <person name="Cho S.J."/>
            <person name="Edsinger-Gonzales E."/>
            <person name="Havlak P."/>
            <person name="Hellsten U."/>
            <person name="Kuo D.H."/>
            <person name="Larsson T."/>
            <person name="Lv J."/>
            <person name="Arendt D."/>
            <person name="Savage R."/>
            <person name="Osoegawa K."/>
            <person name="de Jong P."/>
            <person name="Grimwood J."/>
            <person name="Chapman J.A."/>
            <person name="Shapiro H."/>
            <person name="Aerts A."/>
            <person name="Otillar R.P."/>
            <person name="Terry A.Y."/>
            <person name="Boore J.L."/>
            <person name="Grigoriev I.V."/>
            <person name="Lindberg D.R."/>
            <person name="Seaver E.C."/>
            <person name="Weisblat D.A."/>
            <person name="Putnam N.H."/>
            <person name="Rokhsar D.S."/>
        </authorList>
    </citation>
    <scope>NUCLEOTIDE SEQUENCE</scope>
    <source>
        <strain evidence="2 4">I ESC-2004</strain>
    </source>
</reference>
<dbReference type="OMA" id="PGSHYHI"/>
<dbReference type="SUPFAM" id="SSF49472">
    <property type="entry name" value="Transthyretin (synonym: prealbumin)"/>
    <property type="match status" value="1"/>
</dbReference>
<dbReference type="InterPro" id="IPR036817">
    <property type="entry name" value="Transthyretin/HIU_hydrolase_sf"/>
</dbReference>
<gene>
    <name evidence="2" type="ORF">CAPTEDRAFT_116749</name>
</gene>
<dbReference type="EMBL" id="KB304756">
    <property type="protein sequence ID" value="ELU01716.1"/>
    <property type="molecule type" value="Genomic_DNA"/>
</dbReference>
<evidence type="ECO:0000259" key="1">
    <source>
        <dbReference type="Pfam" id="PF00576"/>
    </source>
</evidence>
<dbReference type="PANTHER" id="PTHR10395:SF7">
    <property type="entry name" value="5-HYDROXYISOURATE HYDROLASE"/>
    <property type="match status" value="1"/>
</dbReference>
<feature type="non-terminal residue" evidence="2">
    <location>
        <position position="1"/>
    </location>
</feature>
<name>R7U6G0_CAPTE</name>
<reference evidence="4" key="1">
    <citation type="submission" date="2012-12" db="EMBL/GenBank/DDBJ databases">
        <authorList>
            <person name="Hellsten U."/>
            <person name="Grimwood J."/>
            <person name="Chapman J.A."/>
            <person name="Shapiro H."/>
            <person name="Aerts A."/>
            <person name="Otillar R.P."/>
            <person name="Terry A.Y."/>
            <person name="Boore J.L."/>
            <person name="Simakov O."/>
            <person name="Marletaz F."/>
            <person name="Cho S.-J."/>
            <person name="Edsinger-Gonzales E."/>
            <person name="Havlak P."/>
            <person name="Kuo D.-H."/>
            <person name="Larsson T."/>
            <person name="Lv J."/>
            <person name="Arendt D."/>
            <person name="Savage R."/>
            <person name="Osoegawa K."/>
            <person name="de Jong P."/>
            <person name="Lindberg D.R."/>
            <person name="Seaver E.C."/>
            <person name="Weisblat D.A."/>
            <person name="Putnam N.H."/>
            <person name="Grigoriev I.V."/>
            <person name="Rokhsar D.S."/>
        </authorList>
    </citation>
    <scope>NUCLEOTIDE SEQUENCE</scope>
    <source>
        <strain evidence="4">I ESC-2004</strain>
    </source>
</reference>
<keyword evidence="4" id="KW-1185">Reference proteome</keyword>
<evidence type="ECO:0000313" key="2">
    <source>
        <dbReference type="EMBL" id="ELU01716.1"/>
    </source>
</evidence>
<evidence type="ECO:0000313" key="3">
    <source>
        <dbReference type="EnsemblMetazoa" id="CapteP116749"/>
    </source>
</evidence>
<dbReference type="AlphaFoldDB" id="R7U6G0"/>
<feature type="domain" description="Transthyretin/hydroxyisourate hydrolase" evidence="1">
    <location>
        <begin position="1"/>
        <end position="69"/>
    </location>
</feature>